<dbReference type="SUPFAM" id="SSF53955">
    <property type="entry name" value="Lysozyme-like"/>
    <property type="match status" value="1"/>
</dbReference>
<evidence type="ECO:0000256" key="3">
    <source>
        <dbReference type="ARBA" id="ARBA00022638"/>
    </source>
</evidence>
<protein>
    <recommendedName>
        <fullName evidence="7">Lysozyme</fullName>
        <ecNumber evidence="7">3.2.1.17</ecNumber>
    </recommendedName>
</protein>
<dbReference type="RefSeq" id="WP_111740825.1">
    <property type="nucleotide sequence ID" value="NZ_LR698987.1"/>
</dbReference>
<sequence length="148" mass="16700">MPKLPECTGQAGINLIKEFEGLKLGKYKDAVGLWTIGYGHLIRPEETFDRRLTEEEAESLLRKDLQEAEKGIKRLVSVPLTQNQFDALVSFVFNVGVGRLENSTLLKRLNVKDYPAAAAELLKWNKAGGKKLAGLTRRRKEEKTLFTQ</sequence>
<keyword evidence="4 7" id="KW-0378">Hydrolase</keyword>
<evidence type="ECO:0000256" key="1">
    <source>
        <dbReference type="ARBA" id="ARBA00000632"/>
    </source>
</evidence>
<dbReference type="GO" id="GO:0003796">
    <property type="term" value="F:lysozyme activity"/>
    <property type="evidence" value="ECO:0007669"/>
    <property type="project" value="UniProtKB-EC"/>
</dbReference>
<dbReference type="CDD" id="cd00737">
    <property type="entry name" value="lyz_endolysin_autolysin"/>
    <property type="match status" value="1"/>
</dbReference>
<dbReference type="KEGG" id="lri:NCTC12151_02369"/>
<dbReference type="InterPro" id="IPR051018">
    <property type="entry name" value="Bacteriophage_GH24"/>
</dbReference>
<dbReference type="InterPro" id="IPR033907">
    <property type="entry name" value="Endolysin_autolysin"/>
</dbReference>
<evidence type="ECO:0000313" key="9">
    <source>
        <dbReference type="Proteomes" id="UP000249005"/>
    </source>
</evidence>
<dbReference type="GO" id="GO:0031640">
    <property type="term" value="P:killing of cells of another organism"/>
    <property type="evidence" value="ECO:0007669"/>
    <property type="project" value="UniProtKB-KW"/>
</dbReference>
<keyword evidence="5" id="KW-1035">Host cytoplasm</keyword>
<dbReference type="InterPro" id="IPR023346">
    <property type="entry name" value="Lysozyme-like_dom_sf"/>
</dbReference>
<evidence type="ECO:0000256" key="4">
    <source>
        <dbReference type="ARBA" id="ARBA00022801"/>
    </source>
</evidence>
<gene>
    <name evidence="8" type="ORF">NCTC12151_02369</name>
</gene>
<keyword evidence="9" id="KW-1185">Reference proteome</keyword>
<keyword evidence="2 7" id="KW-0929">Antimicrobial</keyword>
<dbReference type="GO" id="GO:0009253">
    <property type="term" value="P:peptidoglycan catabolic process"/>
    <property type="evidence" value="ECO:0007669"/>
    <property type="project" value="InterPro"/>
</dbReference>
<dbReference type="GO" id="GO:0042742">
    <property type="term" value="P:defense response to bacterium"/>
    <property type="evidence" value="ECO:0007669"/>
    <property type="project" value="UniProtKB-KW"/>
</dbReference>
<dbReference type="AlphaFoldDB" id="A0A2X4UTQ5"/>
<dbReference type="InterPro" id="IPR002196">
    <property type="entry name" value="Glyco_hydro_24"/>
</dbReference>
<dbReference type="OrthoDB" id="8141296at2"/>
<keyword evidence="6 7" id="KW-0326">Glycosidase</keyword>
<dbReference type="InterPro" id="IPR034690">
    <property type="entry name" value="Endolysin_T4_type"/>
</dbReference>
<dbReference type="Pfam" id="PF00959">
    <property type="entry name" value="Phage_lysozyme"/>
    <property type="match status" value="1"/>
</dbReference>
<evidence type="ECO:0000256" key="5">
    <source>
        <dbReference type="ARBA" id="ARBA00023200"/>
    </source>
</evidence>
<dbReference type="GO" id="GO:0016998">
    <property type="term" value="P:cell wall macromolecule catabolic process"/>
    <property type="evidence" value="ECO:0007669"/>
    <property type="project" value="InterPro"/>
</dbReference>
<dbReference type="PANTHER" id="PTHR38107">
    <property type="match status" value="1"/>
</dbReference>
<evidence type="ECO:0000256" key="7">
    <source>
        <dbReference type="RuleBase" id="RU003788"/>
    </source>
</evidence>
<dbReference type="HAMAP" id="MF_04110">
    <property type="entry name" value="ENDOLYSIN_T4"/>
    <property type="match status" value="1"/>
</dbReference>
<comment type="similarity">
    <text evidence="7">Belongs to the glycosyl hydrolase 24 family.</text>
</comment>
<evidence type="ECO:0000313" key="8">
    <source>
        <dbReference type="EMBL" id="SQI41829.1"/>
    </source>
</evidence>
<dbReference type="Gene3D" id="1.10.530.40">
    <property type="match status" value="1"/>
</dbReference>
<keyword evidence="3 7" id="KW-0081">Bacteriolytic enzyme</keyword>
<dbReference type="PANTHER" id="PTHR38107:SF3">
    <property type="entry name" value="LYSOZYME RRRD-RELATED"/>
    <property type="match status" value="1"/>
</dbReference>
<evidence type="ECO:0000256" key="2">
    <source>
        <dbReference type="ARBA" id="ARBA00022529"/>
    </source>
</evidence>
<dbReference type="Proteomes" id="UP000249005">
    <property type="component" value="Chromosome 1"/>
</dbReference>
<dbReference type="EC" id="3.2.1.17" evidence="7"/>
<accession>A0A2X4UTQ5</accession>
<reference evidence="8 9" key="1">
    <citation type="submission" date="2018-06" db="EMBL/GenBank/DDBJ databases">
        <authorList>
            <consortium name="Pathogen Informatics"/>
            <person name="Doyle S."/>
        </authorList>
    </citation>
    <scope>NUCLEOTIDE SEQUENCE [LARGE SCALE GENOMIC DNA]</scope>
    <source>
        <strain evidence="8 9">NCTC12151</strain>
    </source>
</reference>
<evidence type="ECO:0000256" key="6">
    <source>
        <dbReference type="ARBA" id="ARBA00023295"/>
    </source>
</evidence>
<dbReference type="InterPro" id="IPR023347">
    <property type="entry name" value="Lysozyme_dom_sf"/>
</dbReference>
<dbReference type="EMBL" id="LS483470">
    <property type="protein sequence ID" value="SQI41829.1"/>
    <property type="molecule type" value="Genomic_DNA"/>
</dbReference>
<name>A0A2X4UTQ5_9GAMM</name>
<comment type="catalytic activity">
    <reaction evidence="1 7">
        <text>Hydrolysis of (1-&gt;4)-beta-linkages between N-acetylmuramic acid and N-acetyl-D-glucosamine residues in a peptidoglycan and between N-acetyl-D-glucosamine residues in chitodextrins.</text>
        <dbReference type="EC" id="3.2.1.17"/>
    </reaction>
</comment>
<organism evidence="8 9">
    <name type="scientific">Leminorella richardii</name>
    <dbReference type="NCBI Taxonomy" id="158841"/>
    <lineage>
        <taxon>Bacteria</taxon>
        <taxon>Pseudomonadati</taxon>
        <taxon>Pseudomonadota</taxon>
        <taxon>Gammaproteobacteria</taxon>
        <taxon>Enterobacterales</taxon>
        <taxon>Budviciaceae</taxon>
        <taxon>Leminorella</taxon>
    </lineage>
</organism>
<proteinExistence type="inferred from homology"/>